<reference evidence="3" key="1">
    <citation type="submission" date="2023-08" db="EMBL/GenBank/DDBJ databases">
        <authorList>
            <person name="Chen Y."/>
            <person name="Shah S."/>
            <person name="Dougan E. K."/>
            <person name="Thang M."/>
            <person name="Chan C."/>
        </authorList>
    </citation>
    <scope>NUCLEOTIDE SEQUENCE</scope>
</reference>
<feature type="domain" description="DNA/RNA-binding protein Alba-like" evidence="2">
    <location>
        <begin position="225"/>
        <end position="297"/>
    </location>
</feature>
<comment type="caution">
    <text evidence="3">The sequence shown here is derived from an EMBL/GenBank/DDBJ whole genome shotgun (WGS) entry which is preliminary data.</text>
</comment>
<dbReference type="GO" id="GO:0003723">
    <property type="term" value="F:RNA binding"/>
    <property type="evidence" value="ECO:0007669"/>
    <property type="project" value="UniProtKB-KW"/>
</dbReference>
<dbReference type="Gene3D" id="3.30.110.20">
    <property type="entry name" value="Alba-like domain"/>
    <property type="match status" value="1"/>
</dbReference>
<dbReference type="InterPro" id="IPR002775">
    <property type="entry name" value="DNA/RNA-bd_Alba-like"/>
</dbReference>
<name>A0AA36J392_9DINO</name>
<evidence type="ECO:0000313" key="3">
    <source>
        <dbReference type="EMBL" id="CAJ1397725.1"/>
    </source>
</evidence>
<organism evidence="3 4">
    <name type="scientific">Effrenium voratum</name>
    <dbReference type="NCBI Taxonomy" id="2562239"/>
    <lineage>
        <taxon>Eukaryota</taxon>
        <taxon>Sar</taxon>
        <taxon>Alveolata</taxon>
        <taxon>Dinophyceae</taxon>
        <taxon>Suessiales</taxon>
        <taxon>Symbiodiniaceae</taxon>
        <taxon>Effrenium</taxon>
    </lineage>
</organism>
<protein>
    <recommendedName>
        <fullName evidence="2">DNA/RNA-binding protein Alba-like domain-containing protein</fullName>
    </recommendedName>
</protein>
<dbReference type="Proteomes" id="UP001178507">
    <property type="component" value="Unassembled WGS sequence"/>
</dbReference>
<dbReference type="AlphaFoldDB" id="A0AA36J392"/>
<gene>
    <name evidence="3" type="ORF">EVOR1521_LOCUS21677</name>
</gene>
<dbReference type="InterPro" id="IPR036882">
    <property type="entry name" value="Alba-like_dom_sf"/>
</dbReference>
<accession>A0AA36J392</accession>
<sequence length="321" mass="33876">MCAADGPVIYLADKEGSVFQAEHPLSNASFPGKVTEMCKFDGSHTDPDGDCMRVTDFGEDDATMRPRDSGSVIGALAVQDGAIFACKGHGLLSHKDGVTKEVLKDERSAQSFAFPAALFLLGATAFAQCPDGIRMAAPGGPVSLALKAGDMVFEDDSGSPQPYPKDFIGLDAKFLYFLVERDFFSGMALRRSPHGQRSAARASARAGSARAAPAPLDAAHAEALEMKVTAKKGARFYIRSAENMLKGIEAKPAVDGREAVEAKSPVEHLRISALGNAIDVAVAVATSVAESGLAQLRRTQTTYVSMESAGVPQILIDLQKL</sequence>
<keyword evidence="4" id="KW-1185">Reference proteome</keyword>
<evidence type="ECO:0000313" key="4">
    <source>
        <dbReference type="Proteomes" id="UP001178507"/>
    </source>
</evidence>
<evidence type="ECO:0000256" key="1">
    <source>
        <dbReference type="ARBA" id="ARBA00022884"/>
    </source>
</evidence>
<dbReference type="EMBL" id="CAUJNA010003276">
    <property type="protein sequence ID" value="CAJ1397725.1"/>
    <property type="molecule type" value="Genomic_DNA"/>
</dbReference>
<dbReference type="Pfam" id="PF01918">
    <property type="entry name" value="Alba"/>
    <property type="match status" value="1"/>
</dbReference>
<dbReference type="SUPFAM" id="SSF82704">
    <property type="entry name" value="AlbA-like"/>
    <property type="match status" value="1"/>
</dbReference>
<keyword evidence="1" id="KW-0694">RNA-binding</keyword>
<evidence type="ECO:0000259" key="2">
    <source>
        <dbReference type="Pfam" id="PF01918"/>
    </source>
</evidence>
<proteinExistence type="predicted"/>